<organism evidence="1 2">
    <name type="scientific">Rhododendron molle</name>
    <name type="common">Chinese azalea</name>
    <name type="synonym">Azalea mollis</name>
    <dbReference type="NCBI Taxonomy" id="49168"/>
    <lineage>
        <taxon>Eukaryota</taxon>
        <taxon>Viridiplantae</taxon>
        <taxon>Streptophyta</taxon>
        <taxon>Embryophyta</taxon>
        <taxon>Tracheophyta</taxon>
        <taxon>Spermatophyta</taxon>
        <taxon>Magnoliopsida</taxon>
        <taxon>eudicotyledons</taxon>
        <taxon>Gunneridae</taxon>
        <taxon>Pentapetalae</taxon>
        <taxon>asterids</taxon>
        <taxon>Ericales</taxon>
        <taxon>Ericaceae</taxon>
        <taxon>Ericoideae</taxon>
        <taxon>Rhodoreae</taxon>
        <taxon>Rhododendron</taxon>
    </lineage>
</organism>
<keyword evidence="2" id="KW-1185">Reference proteome</keyword>
<dbReference type="EMBL" id="CM046390">
    <property type="protein sequence ID" value="KAI8562958.1"/>
    <property type="molecule type" value="Genomic_DNA"/>
</dbReference>
<accession>A0ACC0PE48</accession>
<gene>
    <name evidence="1" type="ORF">RHMOL_Rhmol03G0076400</name>
</gene>
<reference evidence="1" key="1">
    <citation type="submission" date="2022-02" db="EMBL/GenBank/DDBJ databases">
        <title>Plant Genome Project.</title>
        <authorList>
            <person name="Zhang R.-G."/>
        </authorList>
    </citation>
    <scope>NUCLEOTIDE SEQUENCE</scope>
    <source>
        <strain evidence="1">AT1</strain>
    </source>
</reference>
<evidence type="ECO:0000313" key="1">
    <source>
        <dbReference type="EMBL" id="KAI8562958.1"/>
    </source>
</evidence>
<evidence type="ECO:0000313" key="2">
    <source>
        <dbReference type="Proteomes" id="UP001062846"/>
    </source>
</evidence>
<proteinExistence type="predicted"/>
<protein>
    <submittedName>
        <fullName evidence="1">Uncharacterized protein</fullName>
    </submittedName>
</protein>
<dbReference type="Proteomes" id="UP001062846">
    <property type="component" value="Chromosome 3"/>
</dbReference>
<comment type="caution">
    <text evidence="1">The sequence shown here is derived from an EMBL/GenBank/DDBJ whole genome shotgun (WGS) entry which is preliminary data.</text>
</comment>
<name>A0ACC0PE48_RHOML</name>
<sequence>MLIPSLLNATAFSVQCLQRSDGSNLPLNGYKIQDLDPEVHLNTIMYLISECNKLESLMRFLSSVFSAVRCRQKLEADILAFASCFCSRLVHSDVSTFCAFLTT</sequence>